<evidence type="ECO:0000313" key="11">
    <source>
        <dbReference type="Proteomes" id="UP000664731"/>
    </source>
</evidence>
<gene>
    <name evidence="10" type="ORF">J1777_07185</name>
</gene>
<protein>
    <submittedName>
        <fullName evidence="10">TolC family outer membrane protein</fullName>
    </submittedName>
</protein>
<dbReference type="Gene3D" id="1.20.1600.10">
    <property type="entry name" value="Outer membrane efflux proteins (OEP)"/>
    <property type="match status" value="1"/>
</dbReference>
<sequence length="454" mass="49432">MIFSKNIAVTALSTLVLTAFHANPAWALDFKTAYEAALQHDATILAERAAAQAAQERLPQALSQRRPSLSLSAGQNRNHLESQTANMLGQRSVSERYYDSNNAALQLRQPLYRPAILAQIKQARAQVQDADAVLDVNENDLLERVAQAYFDALLGQVQLDLASAQKTAFAAQLQSAQKGFAAGVGMRTDVDEAQARMDLAHAQVLQAQQALDLARRRLALLLGVPVAQLVQLADLDTQRFAPSAPVPTSAEQWIALAEESSPQLQALRARLRAAQAEVDKAQAGHKPTLDVVATVSRSDSDSVTSINTVYKQKYVGVQLNVPLYSGGYVSSTVRQALAEVQRMQQTLEAAQRDLSNQVYEQFSAMTEGVLRIAALEQAVRSAQQALLSSQKSLQAGARTTVDVLNAEQQLTVAQRDLAQARYGYVLAHLKLQMLAGQERMANVDAVNRWLKTQG</sequence>
<keyword evidence="5" id="KW-0812">Transmembrane</keyword>
<feature type="coiled-coil region" evidence="8">
    <location>
        <begin position="333"/>
        <end position="360"/>
    </location>
</feature>
<dbReference type="GO" id="GO:0015562">
    <property type="term" value="F:efflux transmembrane transporter activity"/>
    <property type="evidence" value="ECO:0007669"/>
    <property type="project" value="InterPro"/>
</dbReference>
<evidence type="ECO:0000256" key="7">
    <source>
        <dbReference type="ARBA" id="ARBA00023237"/>
    </source>
</evidence>
<dbReference type="Proteomes" id="UP000664731">
    <property type="component" value="Unassembled WGS sequence"/>
</dbReference>
<accession>A0A939GZQ2</accession>
<evidence type="ECO:0000256" key="5">
    <source>
        <dbReference type="ARBA" id="ARBA00022692"/>
    </source>
</evidence>
<dbReference type="AlphaFoldDB" id="A0A939GZQ2"/>
<evidence type="ECO:0000256" key="9">
    <source>
        <dbReference type="SAM" id="SignalP"/>
    </source>
</evidence>
<dbReference type="InterPro" id="IPR010130">
    <property type="entry name" value="T1SS_OMP_TolC"/>
</dbReference>
<dbReference type="EMBL" id="JAFNME010000012">
    <property type="protein sequence ID" value="MBO1249614.1"/>
    <property type="molecule type" value="Genomic_DNA"/>
</dbReference>
<keyword evidence="3" id="KW-0813">Transport</keyword>
<keyword evidence="4" id="KW-1134">Transmembrane beta strand</keyword>
<organism evidence="10 11">
    <name type="scientific">Comamonas denitrificans</name>
    <dbReference type="NCBI Taxonomy" id="117506"/>
    <lineage>
        <taxon>Bacteria</taxon>
        <taxon>Pseudomonadati</taxon>
        <taxon>Pseudomonadota</taxon>
        <taxon>Betaproteobacteria</taxon>
        <taxon>Burkholderiales</taxon>
        <taxon>Comamonadaceae</taxon>
        <taxon>Comamonas</taxon>
    </lineage>
</organism>
<dbReference type="NCBIfam" id="TIGR01844">
    <property type="entry name" value="type_I_sec_TolC"/>
    <property type="match status" value="1"/>
</dbReference>
<evidence type="ECO:0000256" key="8">
    <source>
        <dbReference type="SAM" id="Coils"/>
    </source>
</evidence>
<comment type="similarity">
    <text evidence="2">Belongs to the outer membrane factor (OMF) (TC 1.B.17) family.</text>
</comment>
<feature type="chain" id="PRO_5037965124" evidence="9">
    <location>
        <begin position="28"/>
        <end position="454"/>
    </location>
</feature>
<dbReference type="PANTHER" id="PTHR30026">
    <property type="entry name" value="OUTER MEMBRANE PROTEIN TOLC"/>
    <property type="match status" value="1"/>
</dbReference>
<keyword evidence="7" id="KW-0998">Cell outer membrane</keyword>
<evidence type="ECO:0000256" key="4">
    <source>
        <dbReference type="ARBA" id="ARBA00022452"/>
    </source>
</evidence>
<keyword evidence="9" id="KW-0732">Signal</keyword>
<proteinExistence type="inferred from homology"/>
<dbReference type="GO" id="GO:1990281">
    <property type="term" value="C:efflux pump complex"/>
    <property type="evidence" value="ECO:0007669"/>
    <property type="project" value="TreeGrafter"/>
</dbReference>
<evidence type="ECO:0000313" key="10">
    <source>
        <dbReference type="EMBL" id="MBO1249614.1"/>
    </source>
</evidence>
<name>A0A939GZQ2_9BURK</name>
<keyword evidence="8" id="KW-0175">Coiled coil</keyword>
<reference evidence="10" key="1">
    <citation type="submission" date="2021-03" db="EMBL/GenBank/DDBJ databases">
        <title>Comamonas denitrificans.</title>
        <authorList>
            <person name="Finster K."/>
        </authorList>
    </citation>
    <scope>NUCLEOTIDE SEQUENCE</scope>
    <source>
        <strain evidence="10">MM2021_4</strain>
    </source>
</reference>
<dbReference type="GO" id="GO:0009279">
    <property type="term" value="C:cell outer membrane"/>
    <property type="evidence" value="ECO:0007669"/>
    <property type="project" value="UniProtKB-SubCell"/>
</dbReference>
<evidence type="ECO:0000256" key="1">
    <source>
        <dbReference type="ARBA" id="ARBA00004442"/>
    </source>
</evidence>
<evidence type="ECO:0000256" key="3">
    <source>
        <dbReference type="ARBA" id="ARBA00022448"/>
    </source>
</evidence>
<dbReference type="Pfam" id="PF02321">
    <property type="entry name" value="OEP"/>
    <property type="match status" value="2"/>
</dbReference>
<dbReference type="InterPro" id="IPR003423">
    <property type="entry name" value="OMP_efflux"/>
</dbReference>
<dbReference type="SUPFAM" id="SSF56954">
    <property type="entry name" value="Outer membrane efflux proteins (OEP)"/>
    <property type="match status" value="1"/>
</dbReference>
<dbReference type="GO" id="GO:0015288">
    <property type="term" value="F:porin activity"/>
    <property type="evidence" value="ECO:0007669"/>
    <property type="project" value="TreeGrafter"/>
</dbReference>
<evidence type="ECO:0000256" key="6">
    <source>
        <dbReference type="ARBA" id="ARBA00023136"/>
    </source>
</evidence>
<keyword evidence="11" id="KW-1185">Reference proteome</keyword>
<evidence type="ECO:0000256" key="2">
    <source>
        <dbReference type="ARBA" id="ARBA00007613"/>
    </source>
</evidence>
<comment type="caution">
    <text evidence="10">The sequence shown here is derived from an EMBL/GenBank/DDBJ whole genome shotgun (WGS) entry which is preliminary data.</text>
</comment>
<comment type="subcellular location">
    <subcellularLocation>
        <location evidence="1">Cell outer membrane</location>
    </subcellularLocation>
</comment>
<feature type="signal peptide" evidence="9">
    <location>
        <begin position="1"/>
        <end position="27"/>
    </location>
</feature>
<keyword evidence="6" id="KW-0472">Membrane</keyword>
<dbReference type="PANTHER" id="PTHR30026:SF20">
    <property type="entry name" value="OUTER MEMBRANE PROTEIN TOLC"/>
    <property type="match status" value="1"/>
</dbReference>
<dbReference type="InterPro" id="IPR051906">
    <property type="entry name" value="TolC-like"/>
</dbReference>